<dbReference type="AlphaFoldDB" id="A0A4Q1KFC1"/>
<dbReference type="RefSeq" id="WP_124809294.1">
    <property type="nucleotide sequence ID" value="NZ_SBKP01000016.1"/>
</dbReference>
<dbReference type="EMBL" id="SBKP01000016">
    <property type="protein sequence ID" value="RXR26028.1"/>
    <property type="molecule type" value="Genomic_DNA"/>
</dbReference>
<organism evidence="1 2">
    <name type="scientific">Sphingobium fluviale</name>
    <dbReference type="NCBI Taxonomy" id="2506423"/>
    <lineage>
        <taxon>Bacteria</taxon>
        <taxon>Pseudomonadati</taxon>
        <taxon>Pseudomonadota</taxon>
        <taxon>Alphaproteobacteria</taxon>
        <taxon>Sphingomonadales</taxon>
        <taxon>Sphingomonadaceae</taxon>
        <taxon>Sphingobium</taxon>
    </lineage>
</organism>
<sequence length="111" mass="12858">MDIDFRKRKLEKTFNAQAELLKAYGTPMAKAIMKRMTVLRASRDLSLVPVTPPERRHQLTEHRDEQFAVDLVHPKRLIFEVNHDPIPRNEDGGIDLTKVTAITIIEVVDYH</sequence>
<gene>
    <name evidence="1" type="ORF">EQG66_13245</name>
</gene>
<accession>A0A4Q1KFC1</accession>
<dbReference type="OrthoDB" id="9801102at2"/>
<proteinExistence type="predicted"/>
<evidence type="ECO:0000313" key="2">
    <source>
        <dbReference type="Proteomes" id="UP000290958"/>
    </source>
</evidence>
<dbReference type="InterPro" id="IPR035093">
    <property type="entry name" value="RelE/ParE_toxin_dom_sf"/>
</dbReference>
<dbReference type="Gene3D" id="3.30.2310.20">
    <property type="entry name" value="RelE-like"/>
    <property type="match status" value="1"/>
</dbReference>
<comment type="caution">
    <text evidence="1">The sequence shown here is derived from an EMBL/GenBank/DDBJ whole genome shotgun (WGS) entry which is preliminary data.</text>
</comment>
<name>A0A4Q1KFC1_9SPHN</name>
<keyword evidence="2" id="KW-1185">Reference proteome</keyword>
<protein>
    <submittedName>
        <fullName evidence="1">Killer suppression protein HigA</fullName>
    </submittedName>
</protein>
<evidence type="ECO:0000313" key="1">
    <source>
        <dbReference type="EMBL" id="RXR26028.1"/>
    </source>
</evidence>
<dbReference type="Proteomes" id="UP000290958">
    <property type="component" value="Unassembled WGS sequence"/>
</dbReference>
<reference evidence="2" key="1">
    <citation type="submission" date="2019-01" db="EMBL/GenBank/DDBJ databases">
        <title>Cytophagaceae bacterium strain CAR-16.</title>
        <authorList>
            <person name="Chen W.-M."/>
        </authorList>
    </citation>
    <scope>NUCLEOTIDE SEQUENCE [LARGE SCALE GENOMIC DNA]</scope>
    <source>
        <strain evidence="2">CHR27</strain>
    </source>
</reference>